<dbReference type="InterPro" id="IPR024869">
    <property type="entry name" value="FAM20"/>
</dbReference>
<feature type="binding site" evidence="7">
    <location>
        <position position="147"/>
    </location>
    <ligand>
        <name>ATP</name>
        <dbReference type="ChEBI" id="CHEBI:30616"/>
    </ligand>
</feature>
<evidence type="ECO:0000259" key="10">
    <source>
        <dbReference type="Pfam" id="PF06702"/>
    </source>
</evidence>
<evidence type="ECO:0000256" key="5">
    <source>
        <dbReference type="ARBA" id="ARBA00023180"/>
    </source>
</evidence>
<keyword evidence="12" id="KW-1185">Reference proteome</keyword>
<evidence type="ECO:0000256" key="8">
    <source>
        <dbReference type="PIRSR" id="PIRSR624869-3"/>
    </source>
</evidence>
<feature type="active site" evidence="6">
    <location>
        <position position="322"/>
    </location>
</feature>
<dbReference type="AlphaFoldDB" id="A0A9Q1C8E9"/>
<keyword evidence="4" id="KW-1015">Disulfide bond</keyword>
<keyword evidence="9" id="KW-0812">Transmembrane</keyword>
<keyword evidence="7" id="KW-0547">Nucleotide-binding</keyword>
<comment type="caution">
    <text evidence="11">The sequence shown here is derived from an EMBL/GenBank/DDBJ whole genome shotgun (WGS) entry which is preliminary data.</text>
</comment>
<keyword evidence="5" id="KW-0325">Glycoprotein</keyword>
<keyword evidence="8" id="KW-0464">Manganese</keyword>
<evidence type="ECO:0000256" key="3">
    <source>
        <dbReference type="ARBA" id="ARBA00023034"/>
    </source>
</evidence>
<feature type="binding site" evidence="7">
    <location>
        <position position="343"/>
    </location>
    <ligand>
        <name>ATP</name>
        <dbReference type="ChEBI" id="CHEBI:30616"/>
    </ligand>
</feature>
<gene>
    <name evidence="11" type="ORF">HOLleu_14113</name>
</gene>
<dbReference type="Pfam" id="PF06702">
    <property type="entry name" value="Fam20C"/>
    <property type="match status" value="1"/>
</dbReference>
<feature type="binding site" evidence="7">
    <location>
        <position position="170"/>
    </location>
    <ligand>
        <name>ATP</name>
        <dbReference type="ChEBI" id="CHEBI:30616"/>
    </ligand>
</feature>
<feature type="transmembrane region" description="Helical" evidence="9">
    <location>
        <begin position="12"/>
        <end position="32"/>
    </location>
</feature>
<dbReference type="GO" id="GO:0005794">
    <property type="term" value="C:Golgi apparatus"/>
    <property type="evidence" value="ECO:0007669"/>
    <property type="project" value="UniProtKB-SubCell"/>
</dbReference>
<reference evidence="11" key="1">
    <citation type="submission" date="2021-10" db="EMBL/GenBank/DDBJ databases">
        <title>Tropical sea cucumber genome reveals ecological adaptation and Cuvierian tubules defense mechanism.</title>
        <authorList>
            <person name="Chen T."/>
        </authorList>
    </citation>
    <scope>NUCLEOTIDE SEQUENCE</scope>
    <source>
        <strain evidence="11">Nanhai2018</strain>
        <tissue evidence="11">Muscle</tissue>
    </source>
</reference>
<dbReference type="EMBL" id="JAIZAY010000006">
    <property type="protein sequence ID" value="KAJ8039949.1"/>
    <property type="molecule type" value="Genomic_DNA"/>
</dbReference>
<accession>A0A9Q1C8E9</accession>
<evidence type="ECO:0000256" key="2">
    <source>
        <dbReference type="ARBA" id="ARBA00006557"/>
    </source>
</evidence>
<keyword evidence="8" id="KW-0479">Metal-binding</keyword>
<evidence type="ECO:0000256" key="7">
    <source>
        <dbReference type="PIRSR" id="PIRSR624869-2"/>
    </source>
</evidence>
<evidence type="ECO:0000313" key="11">
    <source>
        <dbReference type="EMBL" id="KAJ8039949.1"/>
    </source>
</evidence>
<feature type="domain" description="FAM20 C-terminal" evidence="10">
    <location>
        <begin position="222"/>
        <end position="434"/>
    </location>
</feature>
<evidence type="ECO:0000313" key="12">
    <source>
        <dbReference type="Proteomes" id="UP001152320"/>
    </source>
</evidence>
<dbReference type="InterPro" id="IPR009581">
    <property type="entry name" value="FAM20_C"/>
</dbReference>
<proteinExistence type="inferred from homology"/>
<evidence type="ECO:0000256" key="1">
    <source>
        <dbReference type="ARBA" id="ARBA00004555"/>
    </source>
</evidence>
<evidence type="ECO:0000256" key="9">
    <source>
        <dbReference type="SAM" id="Phobius"/>
    </source>
</evidence>
<feature type="binding site" evidence="7">
    <location>
        <position position="131"/>
    </location>
    <ligand>
        <name>ATP</name>
        <dbReference type="ChEBI" id="CHEBI:30616"/>
    </ligand>
</feature>
<dbReference type="OrthoDB" id="8583677at2759"/>
<comment type="cofactor">
    <cofactor evidence="8">
        <name>Mn(2+)</name>
        <dbReference type="ChEBI" id="CHEBI:29035"/>
    </cofactor>
</comment>
<organism evidence="11 12">
    <name type="scientific">Holothuria leucospilota</name>
    <name type="common">Black long sea cucumber</name>
    <name type="synonym">Mertensiothuria leucospilota</name>
    <dbReference type="NCBI Taxonomy" id="206669"/>
    <lineage>
        <taxon>Eukaryota</taxon>
        <taxon>Metazoa</taxon>
        <taxon>Echinodermata</taxon>
        <taxon>Eleutherozoa</taxon>
        <taxon>Echinozoa</taxon>
        <taxon>Holothuroidea</taxon>
        <taxon>Aspidochirotacea</taxon>
        <taxon>Aspidochirotida</taxon>
        <taxon>Holothuriidae</taxon>
        <taxon>Holothuria</taxon>
    </lineage>
</organism>
<dbReference type="PANTHER" id="PTHR12450">
    <property type="entry name" value="DENTIN MATRIX PROTEIN 4 PROTEIN FAM20"/>
    <property type="match status" value="1"/>
</dbReference>
<sequence>MGNSVRMTLWGYLLVGVGILFMGFLVCLTLYFPQKEKTFPNSLPFAVRQLTYSKGNERSLSKSSQNVFENRLQVDTPKVTTERPLSPWEEFHKDLTLDELYSERAPYMSRLLHSLATAPISRVHVFSPGTQFKFLIKFENGNFAIAKPMRLKRDAYWGYNKTHLSWKDPERHTAEIAAFHLDRILGFRRVAPCVGRKVDLLNEFLLKSQDDGLLDTLEWRGDDICFVGDCPAVFCNKDRIICAENGTLEISVCQKLRWKNGRSPFHEEANPWDHYVVHNGLKFMSILCRKYLSLQMPKISHGRFFLDVMEMTMFDYLIRNYDRHHYSLMRAINYTLSFVVLVDNGKGFGNPFEDDRKCMAAIYQCCRFRKSTFERMLDLTKEGNKLGDLMRKSLLEDPVAPILTEEFFPALDRRLAHFIQEIHKCIDIHGQDTVLVDKYVKVVES</sequence>
<dbReference type="GO" id="GO:0016773">
    <property type="term" value="F:phosphotransferase activity, alcohol group as acceptor"/>
    <property type="evidence" value="ECO:0007669"/>
    <property type="project" value="TreeGrafter"/>
</dbReference>
<dbReference type="PANTHER" id="PTHR12450:SF22">
    <property type="entry name" value="EXTRACELLULAR SERINE_THREONINE PROTEIN CG31145"/>
    <property type="match status" value="1"/>
</dbReference>
<evidence type="ECO:0000256" key="4">
    <source>
        <dbReference type="ARBA" id="ARBA00023157"/>
    </source>
</evidence>
<comment type="subcellular location">
    <subcellularLocation>
        <location evidence="1">Golgi apparatus</location>
    </subcellularLocation>
</comment>
<evidence type="ECO:0000256" key="6">
    <source>
        <dbReference type="PIRSR" id="PIRSR624869-1"/>
    </source>
</evidence>
<keyword evidence="9" id="KW-1133">Transmembrane helix</keyword>
<keyword evidence="3" id="KW-0333">Golgi apparatus</keyword>
<name>A0A9Q1C8E9_HOLLE</name>
<keyword evidence="9" id="KW-0472">Membrane</keyword>
<keyword evidence="7" id="KW-0067">ATP-binding</keyword>
<dbReference type="Proteomes" id="UP001152320">
    <property type="component" value="Chromosome 6"/>
</dbReference>
<comment type="similarity">
    <text evidence="2">Belongs to the FAM20 family.</text>
</comment>
<feature type="binding site" evidence="8">
    <location>
        <position position="343"/>
    </location>
    <ligand>
        <name>Mn(2+)</name>
        <dbReference type="ChEBI" id="CHEBI:29035"/>
    </ligand>
</feature>
<dbReference type="GO" id="GO:0005524">
    <property type="term" value="F:ATP binding"/>
    <property type="evidence" value="ECO:0007669"/>
    <property type="project" value="UniProtKB-KW"/>
</dbReference>
<dbReference type="GO" id="GO:0046872">
    <property type="term" value="F:metal ion binding"/>
    <property type="evidence" value="ECO:0007669"/>
    <property type="project" value="UniProtKB-KW"/>
</dbReference>
<feature type="binding site" evidence="8">
    <location>
        <position position="170"/>
    </location>
    <ligand>
        <name>Mn(2+)</name>
        <dbReference type="ChEBI" id="CHEBI:29035"/>
    </ligand>
</feature>
<protein>
    <submittedName>
        <fullName evidence="11">Glycosaminoglycan xylosylkinase</fullName>
    </submittedName>
</protein>